<organism evidence="6 7">
    <name type="scientific">Anopheles maculatus</name>
    <dbReference type="NCBI Taxonomy" id="74869"/>
    <lineage>
        <taxon>Eukaryota</taxon>
        <taxon>Metazoa</taxon>
        <taxon>Ecdysozoa</taxon>
        <taxon>Arthropoda</taxon>
        <taxon>Hexapoda</taxon>
        <taxon>Insecta</taxon>
        <taxon>Pterygota</taxon>
        <taxon>Neoptera</taxon>
        <taxon>Endopterygota</taxon>
        <taxon>Diptera</taxon>
        <taxon>Nematocera</taxon>
        <taxon>Culicoidea</taxon>
        <taxon>Culicidae</taxon>
        <taxon>Anophelinae</taxon>
        <taxon>Anopheles</taxon>
        <taxon>Anopheles maculatus group</taxon>
    </lineage>
</organism>
<evidence type="ECO:0000313" key="6">
    <source>
        <dbReference type="EnsemblMetazoa" id="AMAM016430-PA"/>
    </source>
</evidence>
<dbReference type="VEuPathDB" id="VectorBase:AMAM016430"/>
<dbReference type="SUPFAM" id="SSF52058">
    <property type="entry name" value="L domain-like"/>
    <property type="match status" value="1"/>
</dbReference>
<evidence type="ECO:0000313" key="7">
    <source>
        <dbReference type="Proteomes" id="UP000075901"/>
    </source>
</evidence>
<feature type="signal peptide" evidence="5">
    <location>
        <begin position="1"/>
        <end position="22"/>
    </location>
</feature>
<evidence type="ECO:0000256" key="5">
    <source>
        <dbReference type="SAM" id="SignalP"/>
    </source>
</evidence>
<dbReference type="PANTHER" id="PTHR24373:SF275">
    <property type="entry name" value="TIR DOMAIN-CONTAINING PROTEIN"/>
    <property type="match status" value="1"/>
</dbReference>
<protein>
    <recommendedName>
        <fullName evidence="8">Leucine rich immune protein (Coil-less)</fullName>
    </recommendedName>
</protein>
<keyword evidence="7" id="KW-1185">Reference proteome</keyword>
<proteinExistence type="predicted"/>
<evidence type="ECO:0000256" key="1">
    <source>
        <dbReference type="ARBA" id="ARBA00022614"/>
    </source>
</evidence>
<evidence type="ECO:0000256" key="3">
    <source>
        <dbReference type="ARBA" id="ARBA00022737"/>
    </source>
</evidence>
<dbReference type="InterPro" id="IPR032675">
    <property type="entry name" value="LRR_dom_sf"/>
</dbReference>
<dbReference type="EnsemblMetazoa" id="AMAM016430-RA">
    <property type="protein sequence ID" value="AMAM016430-PA"/>
    <property type="gene ID" value="AMAM016430"/>
</dbReference>
<evidence type="ECO:0008006" key="8">
    <source>
        <dbReference type="Google" id="ProtNLM"/>
    </source>
</evidence>
<dbReference type="SMART" id="SM00369">
    <property type="entry name" value="LRR_TYP"/>
    <property type="match status" value="3"/>
</dbReference>
<sequence length="344" mass="39191">MEYGLKFVIVVVLCATFGEASGGHRCLAGSEPFVCILQRFDYNPGDDIPLFALSPGVKSIRFIEPIFNLHDSQAIIHMYDRVFHQQLNSPLAVELTGSYTTVLEIPDNLEYADFSDNSLERLHVPLNRSYALRYLDLNSNYRLNIQNISLLVNLETLHLSTCNIETLPVNMFENLNRLAHLTLAANSIHKIDLDWFPMSLKLLRLDQNFMAEFHFSGTTRLPLLEDLNIEYNDLTELNIRALLETAPKLRLFSIGRNPLKRAELNGIVDELNQRNIAYYNMEDIGDRECTDGEHYFRGVCMPASVFELSWVEKVKIGGFIVVLVALVVGIAFGAMFLRKRFQPS</sequence>
<accession>A0A182SZ99</accession>
<dbReference type="PANTHER" id="PTHR24373">
    <property type="entry name" value="SLIT RELATED LEUCINE-RICH REPEAT NEURONAL PROTEIN"/>
    <property type="match status" value="1"/>
</dbReference>
<keyword evidence="4" id="KW-1133">Transmembrane helix</keyword>
<feature type="transmembrane region" description="Helical" evidence="4">
    <location>
        <begin position="316"/>
        <end position="337"/>
    </location>
</feature>
<dbReference type="InterPro" id="IPR050328">
    <property type="entry name" value="Dev_Immune_Receptor"/>
</dbReference>
<dbReference type="Pfam" id="PF13855">
    <property type="entry name" value="LRR_8"/>
    <property type="match status" value="1"/>
</dbReference>
<dbReference type="InterPro" id="IPR001611">
    <property type="entry name" value="Leu-rich_rpt"/>
</dbReference>
<dbReference type="Proteomes" id="UP000075901">
    <property type="component" value="Unassembled WGS sequence"/>
</dbReference>
<name>A0A182SZ99_9DIPT</name>
<dbReference type="Gene3D" id="3.80.10.10">
    <property type="entry name" value="Ribonuclease Inhibitor"/>
    <property type="match status" value="1"/>
</dbReference>
<keyword evidence="4" id="KW-0812">Transmembrane</keyword>
<dbReference type="InterPro" id="IPR003591">
    <property type="entry name" value="Leu-rich_rpt_typical-subtyp"/>
</dbReference>
<evidence type="ECO:0000256" key="4">
    <source>
        <dbReference type="SAM" id="Phobius"/>
    </source>
</evidence>
<dbReference type="AlphaFoldDB" id="A0A182SZ99"/>
<keyword evidence="2 5" id="KW-0732">Signal</keyword>
<evidence type="ECO:0000256" key="2">
    <source>
        <dbReference type="ARBA" id="ARBA00022729"/>
    </source>
</evidence>
<keyword evidence="3" id="KW-0677">Repeat</keyword>
<feature type="chain" id="PRO_5008136281" description="Leucine rich immune protein (Coil-less)" evidence="5">
    <location>
        <begin position="23"/>
        <end position="344"/>
    </location>
</feature>
<keyword evidence="1" id="KW-0433">Leucine-rich repeat</keyword>
<reference evidence="6" key="2">
    <citation type="submission" date="2020-05" db="UniProtKB">
        <authorList>
            <consortium name="EnsemblMetazoa"/>
        </authorList>
    </citation>
    <scope>IDENTIFICATION</scope>
    <source>
        <strain evidence="6">maculatus3</strain>
    </source>
</reference>
<keyword evidence="4" id="KW-0472">Membrane</keyword>
<reference evidence="7" key="1">
    <citation type="submission" date="2013-09" db="EMBL/GenBank/DDBJ databases">
        <title>The Genome Sequence of Anopheles maculatus species B.</title>
        <authorList>
            <consortium name="The Broad Institute Genomics Platform"/>
            <person name="Neafsey D.E."/>
            <person name="Besansky N."/>
            <person name="Howell P."/>
            <person name="Walton C."/>
            <person name="Young S.K."/>
            <person name="Zeng Q."/>
            <person name="Gargeya S."/>
            <person name="Fitzgerald M."/>
            <person name="Haas B."/>
            <person name="Abouelleil A."/>
            <person name="Allen A.W."/>
            <person name="Alvarado L."/>
            <person name="Arachchi H.M."/>
            <person name="Berlin A.M."/>
            <person name="Chapman S.B."/>
            <person name="Gainer-Dewar J."/>
            <person name="Goldberg J."/>
            <person name="Griggs A."/>
            <person name="Gujja S."/>
            <person name="Hansen M."/>
            <person name="Howarth C."/>
            <person name="Imamovic A."/>
            <person name="Ireland A."/>
            <person name="Larimer J."/>
            <person name="McCowan C."/>
            <person name="Murphy C."/>
            <person name="Pearson M."/>
            <person name="Poon T.W."/>
            <person name="Priest M."/>
            <person name="Roberts A."/>
            <person name="Saif S."/>
            <person name="Shea T."/>
            <person name="Sisk P."/>
            <person name="Sykes S."/>
            <person name="Wortman J."/>
            <person name="Nusbaum C."/>
            <person name="Birren B."/>
        </authorList>
    </citation>
    <scope>NUCLEOTIDE SEQUENCE [LARGE SCALE GENOMIC DNA]</scope>
    <source>
        <strain evidence="7">maculatus3</strain>
    </source>
</reference>